<evidence type="ECO:0000313" key="4">
    <source>
        <dbReference type="Proteomes" id="UP000247584"/>
    </source>
</evidence>
<dbReference type="RefSeq" id="WP_101052962.1">
    <property type="nucleotide sequence ID" value="NZ_BMXX01000004.1"/>
</dbReference>
<dbReference type="InterPro" id="IPR052077">
    <property type="entry name" value="CcrZ_PhaseVar_Mediator"/>
</dbReference>
<dbReference type="EMBL" id="QJSY01000005">
    <property type="protein sequence ID" value="PYE59971.1"/>
    <property type="molecule type" value="Genomic_DNA"/>
</dbReference>
<feature type="domain" description="Aminoglycoside phosphotransferase" evidence="2">
    <location>
        <begin position="36"/>
        <end position="297"/>
    </location>
</feature>
<dbReference type="Proteomes" id="UP000247584">
    <property type="component" value="Unassembled WGS sequence"/>
</dbReference>
<dbReference type="InterPro" id="IPR011009">
    <property type="entry name" value="Kinase-like_dom_sf"/>
</dbReference>
<gene>
    <name evidence="3" type="ORF">C8J23_10548</name>
</gene>
<reference evidence="3 4" key="1">
    <citation type="submission" date="2018-06" db="EMBL/GenBank/DDBJ databases">
        <title>Genomic Encyclopedia of Type Strains, Phase III (KMG-III): the genomes of soil and plant-associated and newly described type strains.</title>
        <authorList>
            <person name="Whitman W."/>
        </authorList>
    </citation>
    <scope>NUCLEOTIDE SEQUENCE [LARGE SCALE GENOMIC DNA]</scope>
    <source>
        <strain evidence="3 4">JC5</strain>
    </source>
</reference>
<evidence type="ECO:0000256" key="1">
    <source>
        <dbReference type="SAM" id="MobiDB-lite"/>
    </source>
</evidence>
<sequence length="368" mass="41135">MKGKPLTALEASLGEGLSCELNAALKRLQLWPLEGAKPLTLGLSNQNWLLQAGSESMVLRVNSPGSDRICDRNNELACWRVAEKANLAPGLIWVSADKGLYLSRFIEQAPQANWQQLLASKGAAEIASAAQKAYANSKNLSGLPEHKHEPRHDSKHEPRHESKHEGGSGAVLGAKQGKSPQALLLELLLGLRGLPAPKLEISVAEQWRIYLERLDGMALSRVQPSSWQQRLMQLHSAQGLFEQCSTRLEACLLRPQYCHRDLNPHNLLLAEDGLKCVDFEYACASHPLFELAGVLSSHQLSAEGQQWLIYHYLEQHPHLTGDAHLAVAAAVDVYWLFACCWALQMAWDNQQQSYLDWFDDFWHLVKHQ</sequence>
<feature type="region of interest" description="Disordered" evidence="1">
    <location>
        <begin position="139"/>
        <end position="173"/>
    </location>
</feature>
<comment type="caution">
    <text evidence="3">The sequence shown here is derived from an EMBL/GenBank/DDBJ whole genome shotgun (WGS) entry which is preliminary data.</text>
</comment>
<protein>
    <submittedName>
        <fullName evidence="3">Phosphotransferase family enzyme</fullName>
    </submittedName>
</protein>
<dbReference type="Pfam" id="PF01636">
    <property type="entry name" value="APH"/>
    <property type="match status" value="1"/>
</dbReference>
<organism evidence="3 4">
    <name type="scientific">Shewanella chilikensis</name>
    <dbReference type="NCBI Taxonomy" id="558541"/>
    <lineage>
        <taxon>Bacteria</taxon>
        <taxon>Pseudomonadati</taxon>
        <taxon>Pseudomonadota</taxon>
        <taxon>Gammaproteobacteria</taxon>
        <taxon>Alteromonadales</taxon>
        <taxon>Shewanellaceae</taxon>
        <taxon>Shewanella</taxon>
    </lineage>
</organism>
<dbReference type="Gene3D" id="3.30.200.20">
    <property type="entry name" value="Phosphorylase Kinase, domain 1"/>
    <property type="match status" value="1"/>
</dbReference>
<dbReference type="PANTHER" id="PTHR40086:SF1">
    <property type="entry name" value="CELL CYCLE REGULATOR CCRZ"/>
    <property type="match status" value="1"/>
</dbReference>
<feature type="compositionally biased region" description="Basic and acidic residues" evidence="1">
    <location>
        <begin position="144"/>
        <end position="166"/>
    </location>
</feature>
<keyword evidence="4" id="KW-1185">Reference proteome</keyword>
<evidence type="ECO:0000313" key="3">
    <source>
        <dbReference type="EMBL" id="PYE59971.1"/>
    </source>
</evidence>
<dbReference type="PANTHER" id="PTHR40086">
    <property type="entry name" value="PHOSPHOTRANSFERASE YTMP-RELATED"/>
    <property type="match status" value="1"/>
</dbReference>
<name>A0ABX5PR34_9GAMM</name>
<accession>A0ABX5PR34</accession>
<dbReference type="InterPro" id="IPR002575">
    <property type="entry name" value="Aminoglycoside_PTrfase"/>
</dbReference>
<dbReference type="Gene3D" id="3.90.1200.10">
    <property type="match status" value="1"/>
</dbReference>
<proteinExistence type="predicted"/>
<evidence type="ECO:0000259" key="2">
    <source>
        <dbReference type="Pfam" id="PF01636"/>
    </source>
</evidence>
<dbReference type="SUPFAM" id="SSF56112">
    <property type="entry name" value="Protein kinase-like (PK-like)"/>
    <property type="match status" value="1"/>
</dbReference>